<comment type="caution">
    <text evidence="2">The sequence shown here is derived from an EMBL/GenBank/DDBJ whole genome shotgun (WGS) entry which is preliminary data.</text>
</comment>
<evidence type="ECO:0000313" key="3">
    <source>
        <dbReference type="Proteomes" id="UP000813385"/>
    </source>
</evidence>
<keyword evidence="3" id="KW-1185">Reference proteome</keyword>
<dbReference type="EMBL" id="JAGPXD010000005">
    <property type="protein sequence ID" value="KAH7353918.1"/>
    <property type="molecule type" value="Genomic_DNA"/>
</dbReference>
<reference evidence="2" key="1">
    <citation type="journal article" date="2021" name="Nat. Commun.">
        <title>Genetic determinants of endophytism in the Arabidopsis root mycobiome.</title>
        <authorList>
            <person name="Mesny F."/>
            <person name="Miyauchi S."/>
            <person name="Thiergart T."/>
            <person name="Pickel B."/>
            <person name="Atanasova L."/>
            <person name="Karlsson M."/>
            <person name="Huettel B."/>
            <person name="Barry K.W."/>
            <person name="Haridas S."/>
            <person name="Chen C."/>
            <person name="Bauer D."/>
            <person name="Andreopoulos W."/>
            <person name="Pangilinan J."/>
            <person name="LaButti K."/>
            <person name="Riley R."/>
            <person name="Lipzen A."/>
            <person name="Clum A."/>
            <person name="Drula E."/>
            <person name="Henrissat B."/>
            <person name="Kohler A."/>
            <person name="Grigoriev I.V."/>
            <person name="Martin F.M."/>
            <person name="Hacquard S."/>
        </authorList>
    </citation>
    <scope>NUCLEOTIDE SEQUENCE</scope>
    <source>
        <strain evidence="2">MPI-CAGE-AT-0016</strain>
    </source>
</reference>
<organism evidence="2 3">
    <name type="scientific">Plectosphaerella cucumerina</name>
    <dbReference type="NCBI Taxonomy" id="40658"/>
    <lineage>
        <taxon>Eukaryota</taxon>
        <taxon>Fungi</taxon>
        <taxon>Dikarya</taxon>
        <taxon>Ascomycota</taxon>
        <taxon>Pezizomycotina</taxon>
        <taxon>Sordariomycetes</taxon>
        <taxon>Hypocreomycetidae</taxon>
        <taxon>Glomerellales</taxon>
        <taxon>Plectosphaerellaceae</taxon>
        <taxon>Plectosphaerella</taxon>
    </lineage>
</organism>
<proteinExistence type="predicted"/>
<protein>
    <submittedName>
        <fullName evidence="2">Uncharacterized protein</fullName>
    </submittedName>
</protein>
<keyword evidence="1" id="KW-0732">Signal</keyword>
<dbReference type="Proteomes" id="UP000813385">
    <property type="component" value="Unassembled WGS sequence"/>
</dbReference>
<name>A0A8K0X1T2_9PEZI</name>
<gene>
    <name evidence="2" type="ORF">B0T11DRAFT_357263</name>
</gene>
<feature type="chain" id="PRO_5035451949" evidence="1">
    <location>
        <begin position="19"/>
        <end position="127"/>
    </location>
</feature>
<accession>A0A8K0X1T2</accession>
<evidence type="ECO:0000313" key="2">
    <source>
        <dbReference type="EMBL" id="KAH7353918.1"/>
    </source>
</evidence>
<dbReference type="AlphaFoldDB" id="A0A8K0X1T2"/>
<feature type="signal peptide" evidence="1">
    <location>
        <begin position="1"/>
        <end position="18"/>
    </location>
</feature>
<evidence type="ECO:0000256" key="1">
    <source>
        <dbReference type="SAM" id="SignalP"/>
    </source>
</evidence>
<sequence>MQLTSILPLLLVSGRAFAAPISAAVPEAVADTEITTAHLDERQQSIHINLRDLQVFLDQVKSAQKDMRVPSVKLLFAYSALPRDIINAGGPGFQNAFYQLTERYAQYDKDFNNVAAQVQILISGLRG</sequence>